<evidence type="ECO:0000313" key="1">
    <source>
        <dbReference type="EMBL" id="KAJ8437676.1"/>
    </source>
</evidence>
<comment type="caution">
    <text evidence="1">The sequence shown here is derived from an EMBL/GenBank/DDBJ whole genome shotgun (WGS) entry which is preliminary data.</text>
</comment>
<dbReference type="AlphaFoldDB" id="A0A9Q1K7B3"/>
<name>A0A9Q1K7B3_9CARY</name>
<reference evidence="1" key="1">
    <citation type="submission" date="2022-04" db="EMBL/GenBank/DDBJ databases">
        <title>Carnegiea gigantea Genome sequencing and assembly v2.</title>
        <authorList>
            <person name="Copetti D."/>
            <person name="Sanderson M.J."/>
            <person name="Burquez A."/>
            <person name="Wojciechowski M.F."/>
        </authorList>
    </citation>
    <scope>NUCLEOTIDE SEQUENCE</scope>
    <source>
        <strain evidence="1">SGP5-SGP5p</strain>
        <tissue evidence="1">Aerial part</tissue>
    </source>
</reference>
<dbReference type="Proteomes" id="UP001153076">
    <property type="component" value="Unassembled WGS sequence"/>
</dbReference>
<gene>
    <name evidence="1" type="ORF">Cgig2_028614</name>
</gene>
<evidence type="ECO:0000313" key="2">
    <source>
        <dbReference type="Proteomes" id="UP001153076"/>
    </source>
</evidence>
<sequence>MTIEAQAHLCHRRAPIGVLDLASTLRKYNDLRHQRPPLMAATITRAACRLRCPITFLPAIYLRRFTRLFTSWPPPAFNPDNRSAADEAACGSAIYRNACKYARPATVACSEHLHNSVCFIGTVKYPLKRIATRNDNFGVHTVLLVKTSPDSHTSFL</sequence>
<organism evidence="1 2">
    <name type="scientific">Carnegiea gigantea</name>
    <dbReference type="NCBI Taxonomy" id="171969"/>
    <lineage>
        <taxon>Eukaryota</taxon>
        <taxon>Viridiplantae</taxon>
        <taxon>Streptophyta</taxon>
        <taxon>Embryophyta</taxon>
        <taxon>Tracheophyta</taxon>
        <taxon>Spermatophyta</taxon>
        <taxon>Magnoliopsida</taxon>
        <taxon>eudicotyledons</taxon>
        <taxon>Gunneridae</taxon>
        <taxon>Pentapetalae</taxon>
        <taxon>Caryophyllales</taxon>
        <taxon>Cactineae</taxon>
        <taxon>Cactaceae</taxon>
        <taxon>Cactoideae</taxon>
        <taxon>Echinocereeae</taxon>
        <taxon>Carnegiea</taxon>
    </lineage>
</organism>
<proteinExistence type="predicted"/>
<keyword evidence="2" id="KW-1185">Reference proteome</keyword>
<accession>A0A9Q1K7B3</accession>
<dbReference type="EMBL" id="JAKOGI010000288">
    <property type="protein sequence ID" value="KAJ8437676.1"/>
    <property type="molecule type" value="Genomic_DNA"/>
</dbReference>
<protein>
    <submittedName>
        <fullName evidence="1">Uncharacterized protein</fullName>
    </submittedName>
</protein>